<accession>M4B636</accession>
<protein>
    <submittedName>
        <fullName evidence="2">Uncharacterized protein</fullName>
    </submittedName>
</protein>
<proteinExistence type="predicted"/>
<organism evidence="2 3">
    <name type="scientific">Hyaloperonospora arabidopsidis (strain Emoy2)</name>
    <name type="common">Downy mildew agent</name>
    <name type="synonym">Peronospora arabidopsidis</name>
    <dbReference type="NCBI Taxonomy" id="559515"/>
    <lineage>
        <taxon>Eukaryota</taxon>
        <taxon>Sar</taxon>
        <taxon>Stramenopiles</taxon>
        <taxon>Oomycota</taxon>
        <taxon>Peronosporomycetes</taxon>
        <taxon>Peronosporales</taxon>
        <taxon>Peronosporaceae</taxon>
        <taxon>Hyaloperonospora</taxon>
    </lineage>
</organism>
<evidence type="ECO:0000256" key="1">
    <source>
        <dbReference type="SAM" id="MobiDB-lite"/>
    </source>
</evidence>
<evidence type="ECO:0000313" key="2">
    <source>
        <dbReference type="EnsemblProtists" id="HpaP801736"/>
    </source>
</evidence>
<reference evidence="2" key="2">
    <citation type="submission" date="2015-06" db="UniProtKB">
        <authorList>
            <consortium name="EnsemblProtists"/>
        </authorList>
    </citation>
    <scope>IDENTIFICATION</scope>
    <source>
        <strain evidence="2">Emoy2</strain>
    </source>
</reference>
<name>M4B636_HYAAE</name>
<dbReference type="HOGENOM" id="CLU_3000539_0_0_1"/>
<dbReference type="Proteomes" id="UP000011713">
    <property type="component" value="Unassembled WGS sequence"/>
</dbReference>
<dbReference type="EMBL" id="JH598461">
    <property type="status" value="NOT_ANNOTATED_CDS"/>
    <property type="molecule type" value="Genomic_DNA"/>
</dbReference>
<reference evidence="3" key="1">
    <citation type="journal article" date="2010" name="Science">
        <title>Signatures of adaptation to obligate biotrophy in the Hyaloperonospora arabidopsidis genome.</title>
        <authorList>
            <person name="Baxter L."/>
            <person name="Tripathy S."/>
            <person name="Ishaque N."/>
            <person name="Boot N."/>
            <person name="Cabral A."/>
            <person name="Kemen E."/>
            <person name="Thines M."/>
            <person name="Ah-Fong A."/>
            <person name="Anderson R."/>
            <person name="Badejoko W."/>
            <person name="Bittner-Eddy P."/>
            <person name="Boore J.L."/>
            <person name="Chibucos M.C."/>
            <person name="Coates M."/>
            <person name="Dehal P."/>
            <person name="Delehaunty K."/>
            <person name="Dong S."/>
            <person name="Downton P."/>
            <person name="Dumas B."/>
            <person name="Fabro G."/>
            <person name="Fronick C."/>
            <person name="Fuerstenberg S.I."/>
            <person name="Fulton L."/>
            <person name="Gaulin E."/>
            <person name="Govers F."/>
            <person name="Hughes L."/>
            <person name="Humphray S."/>
            <person name="Jiang R.H."/>
            <person name="Judelson H."/>
            <person name="Kamoun S."/>
            <person name="Kyung K."/>
            <person name="Meijer H."/>
            <person name="Minx P."/>
            <person name="Morris P."/>
            <person name="Nelson J."/>
            <person name="Phuntumart V."/>
            <person name="Qutob D."/>
            <person name="Rehmany A."/>
            <person name="Rougon-Cardoso A."/>
            <person name="Ryden P."/>
            <person name="Torto-Alalibo T."/>
            <person name="Studholme D."/>
            <person name="Wang Y."/>
            <person name="Win J."/>
            <person name="Wood J."/>
            <person name="Clifton S.W."/>
            <person name="Rogers J."/>
            <person name="Van den Ackerveken G."/>
            <person name="Jones J.D."/>
            <person name="McDowell J.M."/>
            <person name="Beynon J."/>
            <person name="Tyler B.M."/>
        </authorList>
    </citation>
    <scope>NUCLEOTIDE SEQUENCE [LARGE SCALE GENOMIC DNA]</scope>
    <source>
        <strain evidence="3">Emoy2</strain>
    </source>
</reference>
<evidence type="ECO:0000313" key="3">
    <source>
        <dbReference type="Proteomes" id="UP000011713"/>
    </source>
</evidence>
<dbReference type="EnsemblProtists" id="HpaT801737">
    <property type="protein sequence ID" value="HpaP801737"/>
    <property type="gene ID" value="HpaG801737"/>
</dbReference>
<feature type="region of interest" description="Disordered" evidence="1">
    <location>
        <begin position="37"/>
        <end position="57"/>
    </location>
</feature>
<sequence length="57" mass="6507">MLPIGPFGTLATSTRNRLQNHLDADAWLHRVHRVVMREASSPRQQRRHDLPTNAALP</sequence>
<dbReference type="InParanoid" id="M4B636"/>
<dbReference type="AlphaFoldDB" id="M4B636"/>
<dbReference type="EnsemblProtists" id="HpaT801736">
    <property type="protein sequence ID" value="HpaP801736"/>
    <property type="gene ID" value="HpaG801736"/>
</dbReference>
<keyword evidence="3" id="KW-1185">Reference proteome</keyword>
<dbReference type="VEuPathDB" id="FungiDB:HpaG801736"/>